<dbReference type="RefSeq" id="WP_095071886.1">
    <property type="nucleotide sequence ID" value="NZ_LT899436.1"/>
</dbReference>
<dbReference type="KEGG" id="tje:TJEJU_2122"/>
<keyword evidence="1" id="KW-0449">Lipoprotein</keyword>
<dbReference type="AlphaFoldDB" id="A0A238U9G6"/>
<evidence type="ECO:0000313" key="2">
    <source>
        <dbReference type="Proteomes" id="UP000215214"/>
    </source>
</evidence>
<organism evidence="1 2">
    <name type="scientific">Tenacibaculum jejuense</name>
    <dbReference type="NCBI Taxonomy" id="584609"/>
    <lineage>
        <taxon>Bacteria</taxon>
        <taxon>Pseudomonadati</taxon>
        <taxon>Bacteroidota</taxon>
        <taxon>Flavobacteriia</taxon>
        <taxon>Flavobacteriales</taxon>
        <taxon>Flavobacteriaceae</taxon>
        <taxon>Tenacibaculum</taxon>
    </lineage>
</organism>
<gene>
    <name evidence="1" type="ORF">TJEJU_2122</name>
</gene>
<evidence type="ECO:0000313" key="1">
    <source>
        <dbReference type="EMBL" id="SNR15817.1"/>
    </source>
</evidence>
<keyword evidence="2" id="KW-1185">Reference proteome</keyword>
<dbReference type="Proteomes" id="UP000215214">
    <property type="component" value="Chromosome TJEJU"/>
</dbReference>
<dbReference type="PROSITE" id="PS51257">
    <property type="entry name" value="PROKAR_LIPOPROTEIN"/>
    <property type="match status" value="1"/>
</dbReference>
<protein>
    <submittedName>
        <fullName evidence="1">Probable lipoprotein</fullName>
    </submittedName>
</protein>
<reference evidence="1 2" key="1">
    <citation type="submission" date="2017-07" db="EMBL/GenBank/DDBJ databases">
        <authorList>
            <person name="Sun Z.S."/>
            <person name="Albrecht U."/>
            <person name="Echele G."/>
            <person name="Lee C.C."/>
        </authorList>
    </citation>
    <scope>NUCLEOTIDE SEQUENCE [LARGE SCALE GENOMIC DNA]</scope>
    <source>
        <strain evidence="2">type strain: KCTC 22618</strain>
    </source>
</reference>
<sequence>MIKYIILGITLLFSISCKKENKVEMKQEKSVAQNIKTDNFTSPYYNNNYPYDISKSNMPYELTMKTFQLRTDTHSLEIDMLLHQGAFFVSPKSKGDFKGKFRVEFSESKHIELEDGILESPLSKETFDPHPYVNGYVNWVKENTIYIKNFKILTPKENFTVTGVIKFVIEPRCTLEEIPFIIVHEHGELRVRRDGC</sequence>
<proteinExistence type="predicted"/>
<dbReference type="EMBL" id="LT899436">
    <property type="protein sequence ID" value="SNR15817.1"/>
    <property type="molecule type" value="Genomic_DNA"/>
</dbReference>
<name>A0A238U9G6_9FLAO</name>
<dbReference type="OrthoDB" id="1161059at2"/>
<accession>A0A238U9G6</accession>